<sequence length="316" mass="34239">MDGQLHAGVTEPPRPAHRRSIAAELAAECGGVVHRETLAQHGIDRFAVRNEVAAARWFLAGRHTVVIGGREPSGTGRLWHAVWETGAEARLDGAAALIAAGMTGFQPEFIDVTVPAGARAQRVDGVVLHRPRIAVPAQGAGLARVGVEWATIHAAQWAVSDRQAALLVCLPLQQRLTSPPRLLLTWKGVGRSARRPFLDLVMRDVCSGAESLGELDFARMCRRAGLPPPTRQAVRRGSRGRVFLDASWDDVGLVAEIDGGHHFLALNPIDDALRQNDRVVSGDYVLRIPVLGLRLRPELFLDQVRAAYRSLSARPG</sequence>
<evidence type="ECO:0000313" key="2">
    <source>
        <dbReference type="Proteomes" id="UP000557772"/>
    </source>
</evidence>
<evidence type="ECO:0008006" key="3">
    <source>
        <dbReference type="Google" id="ProtNLM"/>
    </source>
</evidence>
<protein>
    <recommendedName>
        <fullName evidence="3">DUF559 domain-containing protein</fullName>
    </recommendedName>
</protein>
<name>A0A849AN62_9MICO</name>
<dbReference type="Proteomes" id="UP000557772">
    <property type="component" value="Unassembled WGS sequence"/>
</dbReference>
<evidence type="ECO:0000313" key="1">
    <source>
        <dbReference type="EMBL" id="NNG41227.1"/>
    </source>
</evidence>
<gene>
    <name evidence="1" type="ORF">HJ588_18365</name>
</gene>
<reference evidence="1 2" key="1">
    <citation type="submission" date="2020-05" db="EMBL/GenBank/DDBJ databases">
        <title>Flexivirga sp. ID2601S isolated from air conditioner.</title>
        <authorList>
            <person name="Kim D.H."/>
        </authorList>
    </citation>
    <scope>NUCLEOTIDE SEQUENCE [LARGE SCALE GENOMIC DNA]</scope>
    <source>
        <strain evidence="1 2">ID2601S</strain>
    </source>
</reference>
<dbReference type="AlphaFoldDB" id="A0A849AN62"/>
<organism evidence="1 2">
    <name type="scientific">Flexivirga aerilata</name>
    <dbReference type="NCBI Taxonomy" id="1656889"/>
    <lineage>
        <taxon>Bacteria</taxon>
        <taxon>Bacillati</taxon>
        <taxon>Actinomycetota</taxon>
        <taxon>Actinomycetes</taxon>
        <taxon>Micrococcales</taxon>
        <taxon>Dermacoccaceae</taxon>
        <taxon>Flexivirga</taxon>
    </lineage>
</organism>
<proteinExistence type="predicted"/>
<dbReference type="EMBL" id="JABENB010000003">
    <property type="protein sequence ID" value="NNG41227.1"/>
    <property type="molecule type" value="Genomic_DNA"/>
</dbReference>
<accession>A0A849AN62</accession>
<comment type="caution">
    <text evidence="1">The sequence shown here is derived from an EMBL/GenBank/DDBJ whole genome shotgun (WGS) entry which is preliminary data.</text>
</comment>
<dbReference type="RefSeq" id="WP_171158344.1">
    <property type="nucleotide sequence ID" value="NZ_JABENB010000003.1"/>
</dbReference>
<keyword evidence="2" id="KW-1185">Reference proteome</keyword>